<organism evidence="1 2">
    <name type="scientific">Mucilaginibacter ximonensis</name>
    <dbReference type="NCBI Taxonomy" id="538021"/>
    <lineage>
        <taxon>Bacteria</taxon>
        <taxon>Pseudomonadati</taxon>
        <taxon>Bacteroidota</taxon>
        <taxon>Sphingobacteriia</taxon>
        <taxon>Sphingobacteriales</taxon>
        <taxon>Sphingobacteriaceae</taxon>
        <taxon>Mucilaginibacter</taxon>
    </lineage>
</organism>
<dbReference type="Proteomes" id="UP001597557">
    <property type="component" value="Unassembled WGS sequence"/>
</dbReference>
<name>A0ABW5YDV8_9SPHI</name>
<dbReference type="RefSeq" id="WP_377186341.1">
    <property type="nucleotide sequence ID" value="NZ_JBHUPD010000002.1"/>
</dbReference>
<reference evidence="2" key="1">
    <citation type="journal article" date="2019" name="Int. J. Syst. Evol. Microbiol.">
        <title>The Global Catalogue of Microorganisms (GCM) 10K type strain sequencing project: providing services to taxonomists for standard genome sequencing and annotation.</title>
        <authorList>
            <consortium name="The Broad Institute Genomics Platform"/>
            <consortium name="The Broad Institute Genome Sequencing Center for Infectious Disease"/>
            <person name="Wu L."/>
            <person name="Ma J."/>
        </authorList>
    </citation>
    <scope>NUCLEOTIDE SEQUENCE [LARGE SCALE GENOMIC DNA]</scope>
    <source>
        <strain evidence="2">KCTC 22437</strain>
    </source>
</reference>
<proteinExistence type="predicted"/>
<evidence type="ECO:0000313" key="1">
    <source>
        <dbReference type="EMBL" id="MFD2873495.1"/>
    </source>
</evidence>
<comment type="caution">
    <text evidence="1">The sequence shown here is derived from an EMBL/GenBank/DDBJ whole genome shotgun (WGS) entry which is preliminary data.</text>
</comment>
<evidence type="ECO:0000313" key="2">
    <source>
        <dbReference type="Proteomes" id="UP001597557"/>
    </source>
</evidence>
<accession>A0ABW5YDV8</accession>
<dbReference type="EMBL" id="JBHUPD010000002">
    <property type="protein sequence ID" value="MFD2873495.1"/>
    <property type="molecule type" value="Genomic_DNA"/>
</dbReference>
<protein>
    <submittedName>
        <fullName evidence="1">Uncharacterized protein</fullName>
    </submittedName>
</protein>
<sequence>MATVKADGVMLEYAMLMEVAMEMAVAAVAALVAKVSRTVIVVVGANKVATASGHANLINGRLSQKAASF</sequence>
<gene>
    <name evidence="1" type="ORF">ACFS5N_13505</name>
</gene>
<keyword evidence="2" id="KW-1185">Reference proteome</keyword>